<name>A0A150JKF7_9EURY</name>
<comment type="caution">
    <text evidence="1">The sequence shown here is derived from an EMBL/GenBank/DDBJ whole genome shotgun (WGS) entry which is preliminary data.</text>
</comment>
<sequence length="110" mass="13174">MRTLKIPLFTNYFLGIREEDGKRLLKIYENFCMKQPGTWFDVDLKGFNLRYIYSISQSWIEPYAIETPITFITDLKIHVIVDKGKKPKFKLIFKNSNVPVEKEYEIKLYD</sequence>
<gene>
    <name evidence="1" type="ORF">APG09_00984</name>
</gene>
<reference evidence="1" key="1">
    <citation type="journal article" date="2016" name="ISME J.">
        <title>Chasing the elusive Euryarchaeota class WSA2: genomes reveal a uniquely fastidious methyl-reducing methanogen.</title>
        <authorList>
            <person name="Nobu M.K."/>
            <person name="Narihiro T."/>
            <person name="Kuroda K."/>
            <person name="Mei R."/>
            <person name="Liu W.T."/>
        </authorList>
    </citation>
    <scope>NUCLEOTIDE SEQUENCE [LARGE SCALE GENOMIC DNA]</scope>
    <source>
        <strain evidence="1">ADurb1213_Bin02801</strain>
    </source>
</reference>
<dbReference type="EMBL" id="LNJE01000010">
    <property type="protein sequence ID" value="KYC57739.1"/>
    <property type="molecule type" value="Genomic_DNA"/>
</dbReference>
<organism evidence="1">
    <name type="scientific">Candidatus Methanofastidiosum methylothiophilum</name>
    <dbReference type="NCBI Taxonomy" id="1705564"/>
    <lineage>
        <taxon>Archaea</taxon>
        <taxon>Methanobacteriati</taxon>
        <taxon>Methanobacteriota</taxon>
        <taxon>Stenosarchaea group</taxon>
        <taxon>Candidatus Methanofastidiosia</taxon>
        <taxon>Candidatus Methanofastidiosales</taxon>
        <taxon>Candidatus Methanofastidiosaceae</taxon>
        <taxon>Candidatus Methanofastidiosum</taxon>
    </lineage>
</organism>
<proteinExistence type="predicted"/>
<dbReference type="AlphaFoldDB" id="A0A150JKF7"/>
<accession>A0A150JKF7</accession>
<evidence type="ECO:0000313" key="1">
    <source>
        <dbReference type="EMBL" id="KYC57739.1"/>
    </source>
</evidence>
<protein>
    <submittedName>
        <fullName evidence="1">Uncharacterized protein</fullName>
    </submittedName>
</protein>